<evidence type="ECO:0000313" key="2">
    <source>
        <dbReference type="Proteomes" id="UP000799438"/>
    </source>
</evidence>
<dbReference type="InterPro" id="IPR029063">
    <property type="entry name" value="SAM-dependent_MTases_sf"/>
</dbReference>
<dbReference type="PANTHER" id="PTHR43591:SF10">
    <property type="entry name" value="ABC TRANSMEMBRANE TYPE-1 DOMAIN-CONTAINING PROTEIN-RELATED"/>
    <property type="match status" value="1"/>
</dbReference>
<dbReference type="OrthoDB" id="2013972at2759"/>
<proteinExistence type="predicted"/>
<dbReference type="GeneID" id="54294911"/>
<accession>A0A6A6B3K2</accession>
<gene>
    <name evidence="1" type="ORF">K452DRAFT_235208</name>
</gene>
<dbReference type="PANTHER" id="PTHR43591">
    <property type="entry name" value="METHYLTRANSFERASE"/>
    <property type="match status" value="1"/>
</dbReference>
<dbReference type="EMBL" id="ML995499">
    <property type="protein sequence ID" value="KAF2137943.1"/>
    <property type="molecule type" value="Genomic_DNA"/>
</dbReference>
<dbReference type="RefSeq" id="XP_033393658.1">
    <property type="nucleotide sequence ID" value="XM_033537415.1"/>
</dbReference>
<evidence type="ECO:0008006" key="3">
    <source>
        <dbReference type="Google" id="ProtNLM"/>
    </source>
</evidence>
<protein>
    <recommendedName>
        <fullName evidence="3">Methyltransferase domain-containing protein</fullName>
    </recommendedName>
</protein>
<dbReference type="AlphaFoldDB" id="A0A6A6B3K2"/>
<dbReference type="Proteomes" id="UP000799438">
    <property type="component" value="Unassembled WGS sequence"/>
</dbReference>
<name>A0A6A6B3K2_9PEZI</name>
<organism evidence="1 2">
    <name type="scientific">Aplosporella prunicola CBS 121167</name>
    <dbReference type="NCBI Taxonomy" id="1176127"/>
    <lineage>
        <taxon>Eukaryota</taxon>
        <taxon>Fungi</taxon>
        <taxon>Dikarya</taxon>
        <taxon>Ascomycota</taxon>
        <taxon>Pezizomycotina</taxon>
        <taxon>Dothideomycetes</taxon>
        <taxon>Dothideomycetes incertae sedis</taxon>
        <taxon>Botryosphaeriales</taxon>
        <taxon>Aplosporellaceae</taxon>
        <taxon>Aplosporella</taxon>
    </lineage>
</organism>
<dbReference type="GO" id="GO:0008168">
    <property type="term" value="F:methyltransferase activity"/>
    <property type="evidence" value="ECO:0007669"/>
    <property type="project" value="TreeGrafter"/>
</dbReference>
<sequence length="342" mass="39460">MSTARAPRIHQVYVEIDPGHDDDDMYSYETWLSSTAERYRVENGRRFHAYRDGVYNFPNDDREQDRLDMVHQMSSLAIGDALFCAPMKKDPKRILDIGTGTGIWAIEAADRYPEAEVIGNDLSPIQPRWVPPNVHFEVDDVESEWPERPPFDFIHARYLAGSIADWPLLMQRCYEAVAPGGWVEFGDYEMRYVSDDGTLTPDNHMKRLAELLNEGCDAIGRTCSPGPKLEHWMRDAGFVDIGVKVCKLPMGHWAKDPDYKAIGFFNLMQTTDGLEAFVLGIFTRVLGWKPFEVQVFLAKARADLKRKDVHMYLHYWKVWGRRPEMDKARNEEKPLKIVDLCL</sequence>
<dbReference type="SUPFAM" id="SSF53335">
    <property type="entry name" value="S-adenosyl-L-methionine-dependent methyltransferases"/>
    <property type="match status" value="1"/>
</dbReference>
<dbReference type="Gene3D" id="3.40.50.150">
    <property type="entry name" value="Vaccinia Virus protein VP39"/>
    <property type="match status" value="1"/>
</dbReference>
<dbReference type="Pfam" id="PF13489">
    <property type="entry name" value="Methyltransf_23"/>
    <property type="match status" value="1"/>
</dbReference>
<dbReference type="CDD" id="cd02440">
    <property type="entry name" value="AdoMet_MTases"/>
    <property type="match status" value="1"/>
</dbReference>
<reference evidence="1" key="1">
    <citation type="journal article" date="2020" name="Stud. Mycol.">
        <title>101 Dothideomycetes genomes: a test case for predicting lifestyles and emergence of pathogens.</title>
        <authorList>
            <person name="Haridas S."/>
            <person name="Albert R."/>
            <person name="Binder M."/>
            <person name="Bloem J."/>
            <person name="Labutti K."/>
            <person name="Salamov A."/>
            <person name="Andreopoulos B."/>
            <person name="Baker S."/>
            <person name="Barry K."/>
            <person name="Bills G."/>
            <person name="Bluhm B."/>
            <person name="Cannon C."/>
            <person name="Castanera R."/>
            <person name="Culley D."/>
            <person name="Daum C."/>
            <person name="Ezra D."/>
            <person name="Gonzalez J."/>
            <person name="Henrissat B."/>
            <person name="Kuo A."/>
            <person name="Liang C."/>
            <person name="Lipzen A."/>
            <person name="Lutzoni F."/>
            <person name="Magnuson J."/>
            <person name="Mondo S."/>
            <person name="Nolan M."/>
            <person name="Ohm R."/>
            <person name="Pangilinan J."/>
            <person name="Park H.-J."/>
            <person name="Ramirez L."/>
            <person name="Alfaro M."/>
            <person name="Sun H."/>
            <person name="Tritt A."/>
            <person name="Yoshinaga Y."/>
            <person name="Zwiers L.-H."/>
            <person name="Turgeon B."/>
            <person name="Goodwin S."/>
            <person name="Spatafora J."/>
            <person name="Crous P."/>
            <person name="Grigoriev I."/>
        </authorList>
    </citation>
    <scope>NUCLEOTIDE SEQUENCE</scope>
    <source>
        <strain evidence="1">CBS 121167</strain>
    </source>
</reference>
<keyword evidence="2" id="KW-1185">Reference proteome</keyword>
<evidence type="ECO:0000313" key="1">
    <source>
        <dbReference type="EMBL" id="KAF2137943.1"/>
    </source>
</evidence>